<dbReference type="Pfam" id="PF13671">
    <property type="entry name" value="AAA_33"/>
    <property type="match status" value="1"/>
</dbReference>
<dbReference type="AlphaFoldDB" id="A0AAD5SBT1"/>
<evidence type="ECO:0000313" key="4">
    <source>
        <dbReference type="Proteomes" id="UP001212841"/>
    </source>
</evidence>
<dbReference type="PANTHER" id="PTHR43883">
    <property type="entry name" value="SLR0207 PROTEIN"/>
    <property type="match status" value="1"/>
</dbReference>
<organism evidence="3 4">
    <name type="scientific">Rhizophlyctis rosea</name>
    <dbReference type="NCBI Taxonomy" id="64517"/>
    <lineage>
        <taxon>Eukaryota</taxon>
        <taxon>Fungi</taxon>
        <taxon>Fungi incertae sedis</taxon>
        <taxon>Chytridiomycota</taxon>
        <taxon>Chytridiomycota incertae sedis</taxon>
        <taxon>Chytridiomycetes</taxon>
        <taxon>Rhizophlyctidales</taxon>
        <taxon>Rhizophlyctidaceae</taxon>
        <taxon>Rhizophlyctis</taxon>
    </lineage>
</organism>
<dbReference type="Proteomes" id="UP001212841">
    <property type="component" value="Unassembled WGS sequence"/>
</dbReference>
<dbReference type="InterPro" id="IPR052732">
    <property type="entry name" value="Cell-binding_unc_protein"/>
</dbReference>
<dbReference type="EMBL" id="JADGJD010000369">
    <property type="protein sequence ID" value="KAJ3051667.1"/>
    <property type="molecule type" value="Genomic_DNA"/>
</dbReference>
<dbReference type="InterPro" id="IPR021122">
    <property type="entry name" value="RNA_ligase_dom_REL/Rnl2"/>
</dbReference>
<gene>
    <name evidence="3" type="ORF">HK097_007296</name>
</gene>
<dbReference type="Pfam" id="PF09414">
    <property type="entry name" value="RNA_ligase"/>
    <property type="match status" value="1"/>
</dbReference>
<dbReference type="PANTHER" id="PTHR43883:SF1">
    <property type="entry name" value="GLUCONOKINASE"/>
    <property type="match status" value="1"/>
</dbReference>
<sequence>MEQEHMVKNFKRKLWEDYQSLDAASDQPKATKTVASLPKEEVKSLGGFPSIPHLPFSPQVHSDDTVLSSTTKSPFVGVEVIITEKLDGGNCCWHNGTVYARTHSHPASHDSFGPIKALFARMQDLLPKDLYLFGENMTGIHSIEYSNLHSPFYLFAVHDPTFKPPKWWSWDDVNTLANQLSLPTVPIFYRGTFKTMSQIESWMTKRMASVEGSTFGGQVEGFVIRPAADFSDNGGQLEWIAKYVRKGHVQTDEGWKRTWRKAKIHHLASETEVETEAIDGEAGTDAAVNATPIASVSEIPPESQSPASSATAKPTMTAKETKVAKEALKRRKQQAKRAPRFVILVGLPGSGKSTFAKQLEGKSTRNAISASFHTKPATVPQPESPGDWIPISQDTLGSHSACVSLLSSNLRKANTSKCRILIDRCNVEKKDRKEWLDLMMRPDCTCVFFDVDKDACKERVAGRSDHPTIPMGKGVKIVEGFAKRLEVPEVGEGFRNVVVVRSFEEGEALARSWGA</sequence>
<dbReference type="Gene3D" id="3.30.470.30">
    <property type="entry name" value="DNA ligase/mRNA capping enzyme"/>
    <property type="match status" value="1"/>
</dbReference>
<dbReference type="Gene3D" id="3.40.50.300">
    <property type="entry name" value="P-loop containing nucleotide triphosphate hydrolases"/>
    <property type="match status" value="1"/>
</dbReference>
<accession>A0AAD5SBT1</accession>
<name>A0AAD5SBT1_9FUNG</name>
<dbReference type="SUPFAM" id="SSF56091">
    <property type="entry name" value="DNA ligase/mRNA capping enzyme, catalytic domain"/>
    <property type="match status" value="1"/>
</dbReference>
<feature type="compositionally biased region" description="Polar residues" evidence="1">
    <location>
        <begin position="302"/>
        <end position="314"/>
    </location>
</feature>
<feature type="domain" description="RNA ligase" evidence="2">
    <location>
        <begin position="79"/>
        <end position="244"/>
    </location>
</feature>
<evidence type="ECO:0000256" key="1">
    <source>
        <dbReference type="SAM" id="MobiDB-lite"/>
    </source>
</evidence>
<dbReference type="InterPro" id="IPR027417">
    <property type="entry name" value="P-loop_NTPase"/>
</dbReference>
<evidence type="ECO:0000313" key="3">
    <source>
        <dbReference type="EMBL" id="KAJ3051667.1"/>
    </source>
</evidence>
<comment type="caution">
    <text evidence="3">The sequence shown here is derived from an EMBL/GenBank/DDBJ whole genome shotgun (WGS) entry which is preliminary data.</text>
</comment>
<reference evidence="3" key="1">
    <citation type="submission" date="2020-05" db="EMBL/GenBank/DDBJ databases">
        <title>Phylogenomic resolution of chytrid fungi.</title>
        <authorList>
            <person name="Stajich J.E."/>
            <person name="Amses K."/>
            <person name="Simmons R."/>
            <person name="Seto K."/>
            <person name="Myers J."/>
            <person name="Bonds A."/>
            <person name="Quandt C.A."/>
            <person name="Barry K."/>
            <person name="Liu P."/>
            <person name="Grigoriev I."/>
            <person name="Longcore J.E."/>
            <person name="James T.Y."/>
        </authorList>
    </citation>
    <scope>NUCLEOTIDE SEQUENCE</scope>
    <source>
        <strain evidence="3">JEL0318</strain>
    </source>
</reference>
<protein>
    <recommendedName>
        <fullName evidence="2">RNA ligase domain-containing protein</fullName>
    </recommendedName>
</protein>
<dbReference type="SUPFAM" id="SSF52540">
    <property type="entry name" value="P-loop containing nucleoside triphosphate hydrolases"/>
    <property type="match status" value="1"/>
</dbReference>
<keyword evidence="4" id="KW-1185">Reference proteome</keyword>
<evidence type="ECO:0000259" key="2">
    <source>
        <dbReference type="Pfam" id="PF09414"/>
    </source>
</evidence>
<feature type="region of interest" description="Disordered" evidence="1">
    <location>
        <begin position="297"/>
        <end position="319"/>
    </location>
</feature>
<proteinExistence type="predicted"/>